<accession>A0A0R3VWB0</accession>
<keyword evidence="5" id="KW-0067">ATP-binding</keyword>
<dbReference type="OrthoDB" id="10263751at2759"/>
<feature type="compositionally biased region" description="Acidic residues" evidence="7">
    <location>
        <begin position="609"/>
        <end position="634"/>
    </location>
</feature>
<name>A0A0R3VWB0_TAEAS</name>
<dbReference type="InterPro" id="IPR034907">
    <property type="entry name" value="NDK-like_dom"/>
</dbReference>
<feature type="domain" description="Nucleoside diphosphate kinase-like" evidence="8">
    <location>
        <begin position="395"/>
        <end position="540"/>
    </location>
</feature>
<dbReference type="STRING" id="60517.A0A0R3VWB0"/>
<reference evidence="11" key="1">
    <citation type="submission" date="2017-02" db="UniProtKB">
        <authorList>
            <consortium name="WormBaseParasite"/>
        </authorList>
    </citation>
    <scope>IDENTIFICATION</scope>
</reference>
<dbReference type="GO" id="GO:0005524">
    <property type="term" value="F:ATP binding"/>
    <property type="evidence" value="ECO:0007669"/>
    <property type="project" value="UniProtKB-KW"/>
</dbReference>
<sequence>MLKQEHAVLAGEIARVEIEDPYLKIIEEERAAEAKRKRTQREVDEECCPVVLHSDLSENTMEAIIETFKDANYEILQDEVLKFDVDMASEILTDDIDDPDYASRINKLIKDPQRLLIVARGSDGVFNELTKFIGPKSIEGPLEDETFESIRDKFGDGKPNSCLTAPKTAATAEKVIKMLYPEFVPRRVIIYVPDAEEIRPSVHPMEDKKDSLIDAEASEGSSGVPEYQGPPRVIVLVKPPAYESYRHAVVTDLEANGFEVLSTKDYTFSEEEARDHYADMASLSQFESLISLMTSGPSFIIMACKAVSLRSFILDFDILCWNCLRDNFFLQDGLRALKDILGPESYAQALKDSPDTLRGKYSSLPDVPKEDDLTWIDGTTAEPQAQNTIVRFFPIEETFALLKPDSQPAWDEILDDIKQAGFKIAARREVQLLPEEVRAIYDAGMDKPYFDDLVRHMTSGPSLALILRAQDAVKKWKKLIGPTDPDVAVDSYPPDVKPENVCLRATYGRNFRDNAVHGSSSLEEAKKSIRLLFSSGSHRDSDTSLCKLKFIKFQKGFEEEDGYDEYDDDDFCNEEQREDENEEEYEERMLRCERSRRCREKRRSRQTLEEAEEEEEEEEIEDEEEEEEEEEEGQDREKEEEKTEKEHEKVGEKPRGKKKGKAEGSHTKSGKSKAVPVVEETEHNEEVKQVTEDIVEETQPPTTIEEVKEDTEMRATGEEDRTTITSPPPQELQETTEVTEEANGEGTNPNNQIRPRRRVKPSQNSSISSPQLMQVVLFNRGQRAATYR</sequence>
<dbReference type="PROSITE" id="PS51374">
    <property type="entry name" value="NDPK_LIKE"/>
    <property type="match status" value="2"/>
</dbReference>
<evidence type="ECO:0000256" key="3">
    <source>
        <dbReference type="ARBA" id="ARBA00022741"/>
    </source>
</evidence>
<evidence type="ECO:0000256" key="6">
    <source>
        <dbReference type="PROSITE-ProRule" id="PRU00706"/>
    </source>
</evidence>
<comment type="similarity">
    <text evidence="1 6">Belongs to the NDK family.</text>
</comment>
<dbReference type="GO" id="GO:0016301">
    <property type="term" value="F:kinase activity"/>
    <property type="evidence" value="ECO:0007669"/>
    <property type="project" value="UniProtKB-KW"/>
</dbReference>
<dbReference type="Proteomes" id="UP000282613">
    <property type="component" value="Unassembled WGS sequence"/>
</dbReference>
<feature type="region of interest" description="Disordered" evidence="7">
    <location>
        <begin position="561"/>
        <end position="589"/>
    </location>
</feature>
<dbReference type="WBParaSite" id="TASK_0000170401-mRNA-1">
    <property type="protein sequence ID" value="TASK_0000170401-mRNA-1"/>
    <property type="gene ID" value="TASK_0000170401"/>
</dbReference>
<feature type="compositionally biased region" description="Basic and acidic residues" evidence="7">
    <location>
        <begin position="710"/>
        <end position="722"/>
    </location>
</feature>
<evidence type="ECO:0000313" key="10">
    <source>
        <dbReference type="Proteomes" id="UP000282613"/>
    </source>
</evidence>
<evidence type="ECO:0000313" key="9">
    <source>
        <dbReference type="EMBL" id="VDK23523.1"/>
    </source>
</evidence>
<dbReference type="AlphaFoldDB" id="A0A0R3VWB0"/>
<comment type="caution">
    <text evidence="6">Lacks conserved residue(s) required for the propagation of feature annotation.</text>
</comment>
<dbReference type="PANTHER" id="PTHR46161">
    <property type="entry name" value="NUCLEOSIDE DIPHOSPHATE KINASE"/>
    <property type="match status" value="1"/>
</dbReference>
<dbReference type="EMBL" id="UYRS01000531">
    <property type="protein sequence ID" value="VDK23523.1"/>
    <property type="molecule type" value="Genomic_DNA"/>
</dbReference>
<feature type="region of interest" description="Disordered" evidence="7">
    <location>
        <begin position="603"/>
        <end position="771"/>
    </location>
</feature>
<evidence type="ECO:0000256" key="1">
    <source>
        <dbReference type="ARBA" id="ARBA00008142"/>
    </source>
</evidence>
<gene>
    <name evidence="9" type="ORF">TASK_LOCUS1705</name>
</gene>
<proteinExistence type="inferred from homology"/>
<protein>
    <submittedName>
        <fullName evidence="11">NDK domain-containing protein</fullName>
    </submittedName>
</protein>
<keyword evidence="4" id="KW-0418">Kinase</keyword>
<dbReference type="InterPro" id="IPR036850">
    <property type="entry name" value="NDK-like_dom_sf"/>
</dbReference>
<keyword evidence="2" id="KW-0808">Transferase</keyword>
<evidence type="ECO:0000313" key="11">
    <source>
        <dbReference type="WBParaSite" id="TASK_0000170401-mRNA-1"/>
    </source>
</evidence>
<evidence type="ECO:0000256" key="4">
    <source>
        <dbReference type="ARBA" id="ARBA00022777"/>
    </source>
</evidence>
<dbReference type="Gene3D" id="3.30.70.141">
    <property type="entry name" value="Nucleoside diphosphate kinase-like domain"/>
    <property type="match status" value="3"/>
</dbReference>
<evidence type="ECO:0000259" key="8">
    <source>
        <dbReference type="SMART" id="SM00562"/>
    </source>
</evidence>
<evidence type="ECO:0000256" key="2">
    <source>
        <dbReference type="ARBA" id="ARBA00022679"/>
    </source>
</evidence>
<dbReference type="SMART" id="SM00562">
    <property type="entry name" value="NDK"/>
    <property type="match status" value="1"/>
</dbReference>
<dbReference type="SUPFAM" id="SSF54919">
    <property type="entry name" value="Nucleoside diphosphate kinase, NDK"/>
    <property type="match status" value="3"/>
</dbReference>
<evidence type="ECO:0000256" key="5">
    <source>
        <dbReference type="ARBA" id="ARBA00022840"/>
    </source>
</evidence>
<feature type="compositionally biased region" description="Acidic residues" evidence="7">
    <location>
        <begin position="561"/>
        <end position="586"/>
    </location>
</feature>
<dbReference type="PANTHER" id="PTHR46161:SF3">
    <property type="entry name" value="NUCLEOSIDE DIPHOSPHATE KINASE DDB_G0292928-RELATED"/>
    <property type="match status" value="1"/>
</dbReference>
<keyword evidence="3" id="KW-0547">Nucleotide-binding</keyword>
<keyword evidence="10" id="KW-1185">Reference proteome</keyword>
<organism evidence="11">
    <name type="scientific">Taenia asiatica</name>
    <name type="common">Asian tapeworm</name>
    <dbReference type="NCBI Taxonomy" id="60517"/>
    <lineage>
        <taxon>Eukaryota</taxon>
        <taxon>Metazoa</taxon>
        <taxon>Spiralia</taxon>
        <taxon>Lophotrochozoa</taxon>
        <taxon>Platyhelminthes</taxon>
        <taxon>Cestoda</taxon>
        <taxon>Eucestoda</taxon>
        <taxon>Cyclophyllidea</taxon>
        <taxon>Taeniidae</taxon>
        <taxon>Taenia</taxon>
    </lineage>
</organism>
<feature type="compositionally biased region" description="Basic and acidic residues" evidence="7">
    <location>
        <begin position="635"/>
        <end position="654"/>
    </location>
</feature>
<dbReference type="Pfam" id="PF00334">
    <property type="entry name" value="NDK"/>
    <property type="match status" value="2"/>
</dbReference>
<evidence type="ECO:0000256" key="7">
    <source>
        <dbReference type="SAM" id="MobiDB-lite"/>
    </source>
</evidence>
<reference evidence="9 10" key="2">
    <citation type="submission" date="2018-11" db="EMBL/GenBank/DDBJ databases">
        <authorList>
            <consortium name="Pathogen Informatics"/>
        </authorList>
    </citation>
    <scope>NUCLEOTIDE SEQUENCE [LARGE SCALE GENOMIC DNA]</scope>
</reference>
<feature type="compositionally biased region" description="Polar residues" evidence="7">
    <location>
        <begin position="761"/>
        <end position="771"/>
    </location>
</feature>
<feature type="compositionally biased region" description="Basic and acidic residues" evidence="7">
    <location>
        <begin position="680"/>
        <end position="691"/>
    </location>
</feature>